<dbReference type="STRING" id="4537.A0A0E0LF33"/>
<name>A0A0E0LF33_ORYPU</name>
<organism evidence="3">
    <name type="scientific">Oryza punctata</name>
    <name type="common">Red rice</name>
    <dbReference type="NCBI Taxonomy" id="4537"/>
    <lineage>
        <taxon>Eukaryota</taxon>
        <taxon>Viridiplantae</taxon>
        <taxon>Streptophyta</taxon>
        <taxon>Embryophyta</taxon>
        <taxon>Tracheophyta</taxon>
        <taxon>Spermatophyta</taxon>
        <taxon>Magnoliopsida</taxon>
        <taxon>Liliopsida</taxon>
        <taxon>Poales</taxon>
        <taxon>Poaceae</taxon>
        <taxon>BOP clade</taxon>
        <taxon>Oryzoideae</taxon>
        <taxon>Oryzeae</taxon>
        <taxon>Oryzinae</taxon>
        <taxon>Oryza</taxon>
    </lineage>
</organism>
<dbReference type="Pfam" id="PF14303">
    <property type="entry name" value="NAM-associated"/>
    <property type="match status" value="1"/>
</dbReference>
<evidence type="ECO:0000313" key="3">
    <source>
        <dbReference type="EnsemblPlants" id="OPUNC06G23580.2"/>
    </source>
</evidence>
<proteinExistence type="predicted"/>
<feature type="region of interest" description="Disordered" evidence="1">
    <location>
        <begin position="44"/>
        <end position="73"/>
    </location>
</feature>
<dbReference type="InterPro" id="IPR029466">
    <property type="entry name" value="NAM-associated_C"/>
</dbReference>
<reference evidence="3" key="1">
    <citation type="submission" date="2015-04" db="UniProtKB">
        <authorList>
            <consortium name="EnsemblPlants"/>
        </authorList>
    </citation>
    <scope>IDENTIFICATION</scope>
</reference>
<feature type="domain" description="No apical meristem-associated C-terminal" evidence="2">
    <location>
        <begin position="44"/>
        <end position="110"/>
    </location>
</feature>
<evidence type="ECO:0000256" key="1">
    <source>
        <dbReference type="SAM" id="MobiDB-lite"/>
    </source>
</evidence>
<dbReference type="HOGENOM" id="CLU_2030518_0_0_1"/>
<accession>A0A0E0LF33</accession>
<keyword evidence="4" id="KW-1185">Reference proteome</keyword>
<dbReference type="AlphaFoldDB" id="A0A0E0LF33"/>
<dbReference type="EnsemblPlants" id="OPUNC06G23580.2">
    <property type="protein sequence ID" value="OPUNC06G23580.2"/>
    <property type="gene ID" value="OPUNC06G23580"/>
</dbReference>
<dbReference type="Proteomes" id="UP000026962">
    <property type="component" value="Chromosome 6"/>
</dbReference>
<evidence type="ECO:0000259" key="2">
    <source>
        <dbReference type="Pfam" id="PF14303"/>
    </source>
</evidence>
<dbReference type="Gramene" id="OPUNC06G23580.2">
    <property type="protein sequence ID" value="OPUNC06G23580.2"/>
    <property type="gene ID" value="OPUNC06G23580"/>
</dbReference>
<protein>
    <recommendedName>
        <fullName evidence="2">No apical meristem-associated C-terminal domain-containing protein</fullName>
    </recommendedName>
</protein>
<reference evidence="3" key="2">
    <citation type="submission" date="2018-05" db="EMBL/GenBank/DDBJ databases">
        <title>OpunRS2 (Oryza punctata Reference Sequence Version 2).</title>
        <authorList>
            <person name="Zhang J."/>
            <person name="Kudrna D."/>
            <person name="Lee S."/>
            <person name="Talag J."/>
            <person name="Welchert J."/>
            <person name="Wing R.A."/>
        </authorList>
    </citation>
    <scope>NUCLEOTIDE SEQUENCE [LARGE SCALE GENOMIC DNA]</scope>
</reference>
<evidence type="ECO:0000313" key="4">
    <source>
        <dbReference type="Proteomes" id="UP000026962"/>
    </source>
</evidence>
<sequence length="122" mass="14530">MALRFLSDHFPVLLIMEGEGFFTNLMNEGYNSFYWDSLSGQAVDDETEETKRPMGKKRAKEQLRRSGGDTCTNAFDHLWEKKKAGAERKKERDERLQKSYELDKERLELDKKRSRMTRIRYN</sequence>